<dbReference type="PANTHER" id="PTHR31834:SF1">
    <property type="entry name" value="INITIATION-SPECIFIC ALPHA-1,6-MANNOSYLTRANSFERASE"/>
    <property type="match status" value="1"/>
</dbReference>
<dbReference type="RefSeq" id="XP_045257707.1">
    <property type="nucleotide sequence ID" value="XM_045415063.1"/>
</dbReference>
<dbReference type="Gene3D" id="3.90.550.20">
    <property type="match status" value="1"/>
</dbReference>
<dbReference type="GO" id="GO:0000009">
    <property type="term" value="F:alpha-1,6-mannosyltransferase activity"/>
    <property type="evidence" value="ECO:0007669"/>
    <property type="project" value="InterPro"/>
</dbReference>
<name>A0A8H4C796_COLGL</name>
<dbReference type="AlphaFoldDB" id="A0A8H4C796"/>
<evidence type="ECO:0000256" key="1">
    <source>
        <dbReference type="ARBA" id="ARBA00009003"/>
    </source>
</evidence>
<organism evidence="2 3">
    <name type="scientific">Colletotrichum gloeosporioides</name>
    <name type="common">Anthracnose fungus</name>
    <name type="synonym">Glomerella cingulata</name>
    <dbReference type="NCBI Taxonomy" id="474922"/>
    <lineage>
        <taxon>Eukaryota</taxon>
        <taxon>Fungi</taxon>
        <taxon>Dikarya</taxon>
        <taxon>Ascomycota</taxon>
        <taxon>Pezizomycotina</taxon>
        <taxon>Sordariomycetes</taxon>
        <taxon>Hypocreomycetidae</taxon>
        <taxon>Glomerellales</taxon>
        <taxon>Glomerellaceae</taxon>
        <taxon>Colletotrichum</taxon>
        <taxon>Colletotrichum gloeosporioides species complex</taxon>
    </lineage>
</organism>
<dbReference type="GeneID" id="69022356"/>
<accession>A0A8H4C796</accession>
<keyword evidence="2" id="KW-0808">Transferase</keyword>
<comment type="similarity">
    <text evidence="1">Belongs to the glycosyltransferase 32 family.</text>
</comment>
<keyword evidence="2" id="KW-0328">Glycosyltransferase</keyword>
<dbReference type="GO" id="GO:0006487">
    <property type="term" value="P:protein N-linked glycosylation"/>
    <property type="evidence" value="ECO:0007669"/>
    <property type="project" value="TreeGrafter"/>
</dbReference>
<reference evidence="2" key="1">
    <citation type="journal article" date="2020" name="Phytopathology">
        <title>Genome sequence and comparative analysis of Colletotrichum gloeosporioides isolated from Liriodendron leaves.</title>
        <authorList>
            <person name="Fu F.F."/>
            <person name="Hao Z."/>
            <person name="Wang P."/>
            <person name="Lu Y."/>
            <person name="Xue L.J."/>
            <person name="Wei G."/>
            <person name="Tian Y."/>
            <person name="Baishi H."/>
            <person name="Xu H."/>
            <person name="Shi J."/>
            <person name="Cheng T."/>
            <person name="Wang G."/>
            <person name="Yi Y."/>
            <person name="Chen J."/>
        </authorList>
    </citation>
    <scope>NUCLEOTIDE SEQUENCE</scope>
    <source>
        <strain evidence="2">Lc1</strain>
    </source>
</reference>
<dbReference type="InterPro" id="IPR039367">
    <property type="entry name" value="Och1-like"/>
</dbReference>
<evidence type="ECO:0000313" key="3">
    <source>
        <dbReference type="Proteomes" id="UP000613401"/>
    </source>
</evidence>
<dbReference type="InterPro" id="IPR029044">
    <property type="entry name" value="Nucleotide-diphossugar_trans"/>
</dbReference>
<protein>
    <submittedName>
        <fullName evidence="2">Initiation-specific alpha-1 6-mannosyltransferase</fullName>
    </submittedName>
</protein>
<dbReference type="PANTHER" id="PTHR31834">
    <property type="entry name" value="INITIATION-SPECIFIC ALPHA-1,6-MANNOSYLTRANSFERASE"/>
    <property type="match status" value="1"/>
</dbReference>
<dbReference type="InterPro" id="IPR007577">
    <property type="entry name" value="GlycoTrfase_DXD_sugar-bd_CS"/>
</dbReference>
<sequence>MAVSWSRSLPFALVILLLLALIFHSLTASALWTLTPTSFYRLKLPSGSEPAEQVTDPKTLLPHIPPKIWQVSILPDSIDSQDPIQPPPYAINWLSLHPSFAYTIVNAAGALAAVARLENLFLSQKKNVNHLRRGARRNIQGDLRPETFKATQLYTAIAQPVMQADFVRYALLALEGGVYSDSDTYPLRPLRDWVPQEFRNHTQVIVGIEADSQPPVEGTTYPVQFGQWTIAGAKGHPVFLRMLRRILSEVRWRTEGFPTDNIAEQNIQAGFTNEDILRVSGPAGWTEEIYEYLSDVTETSFTWRNLTGLEHPMLIHDVLVLPIDGFATGVPHSGASMEPSDLTMVKHDFLGSWKHQV</sequence>
<comment type="caution">
    <text evidence="2">The sequence shown here is derived from an EMBL/GenBank/DDBJ whole genome shotgun (WGS) entry which is preliminary data.</text>
</comment>
<proteinExistence type="inferred from homology"/>
<gene>
    <name evidence="2" type="ORF">GCG54_00015251</name>
</gene>
<dbReference type="Pfam" id="PF04488">
    <property type="entry name" value="Gly_transf_sug"/>
    <property type="match status" value="1"/>
</dbReference>
<reference evidence="2" key="2">
    <citation type="submission" date="2020-03" db="EMBL/GenBank/DDBJ databases">
        <authorList>
            <person name="Fu F.-F."/>
            <person name="Chen J."/>
        </authorList>
    </citation>
    <scope>NUCLEOTIDE SEQUENCE</scope>
    <source>
        <strain evidence="2">Lc1</strain>
    </source>
</reference>
<dbReference type="GO" id="GO:0000136">
    <property type="term" value="C:mannan polymerase complex"/>
    <property type="evidence" value="ECO:0007669"/>
    <property type="project" value="TreeGrafter"/>
</dbReference>
<dbReference type="Proteomes" id="UP000613401">
    <property type="component" value="Unassembled WGS sequence"/>
</dbReference>
<keyword evidence="3" id="KW-1185">Reference proteome</keyword>
<evidence type="ECO:0000313" key="2">
    <source>
        <dbReference type="EMBL" id="KAF3798547.1"/>
    </source>
</evidence>
<dbReference type="SUPFAM" id="SSF53448">
    <property type="entry name" value="Nucleotide-diphospho-sugar transferases"/>
    <property type="match status" value="1"/>
</dbReference>
<dbReference type="EMBL" id="WVTB01000094">
    <property type="protein sequence ID" value="KAF3798547.1"/>
    <property type="molecule type" value="Genomic_DNA"/>
</dbReference>